<accession>A0A371ENE4</accession>
<feature type="non-terminal residue" evidence="1">
    <location>
        <position position="1"/>
    </location>
</feature>
<reference evidence="1" key="1">
    <citation type="submission" date="2018-05" db="EMBL/GenBank/DDBJ databases">
        <title>Draft genome of Mucuna pruriens seed.</title>
        <authorList>
            <person name="Nnadi N.E."/>
            <person name="Vos R."/>
            <person name="Hasami M.H."/>
            <person name="Devisetty U.K."/>
            <person name="Aguiy J.C."/>
        </authorList>
    </citation>
    <scope>NUCLEOTIDE SEQUENCE [LARGE SCALE GENOMIC DNA]</scope>
    <source>
        <strain evidence="1">JCA_2017</strain>
    </source>
</reference>
<comment type="caution">
    <text evidence="1">The sequence shown here is derived from an EMBL/GenBank/DDBJ whole genome shotgun (WGS) entry which is preliminary data.</text>
</comment>
<dbReference type="Proteomes" id="UP000257109">
    <property type="component" value="Unassembled WGS sequence"/>
</dbReference>
<keyword evidence="2" id="KW-1185">Reference proteome</keyword>
<gene>
    <name evidence="1" type="ORF">CR513_53520</name>
</gene>
<protein>
    <submittedName>
        <fullName evidence="1">Uncharacterized protein</fullName>
    </submittedName>
</protein>
<dbReference type="EMBL" id="QJKJ01012921">
    <property type="protein sequence ID" value="RDX67582.1"/>
    <property type="molecule type" value="Genomic_DNA"/>
</dbReference>
<sequence>MGRVTWPGRDGVGLTRMTSSWPNLRSVEDQPLPSAGLVPSRGEHGTRQSKILGVLCHIMHQYGDFFAYPYRMDVTYKDDKIEAGWKPTGQLGLYRSLTPPVDFVMIVLAMEAMVFVMAQHNSMSAQQQATMEQLEITQAMAEATWGLDTPGFHGLSGFRRSNPP</sequence>
<name>A0A371ENE4_MUCPR</name>
<evidence type="ECO:0000313" key="2">
    <source>
        <dbReference type="Proteomes" id="UP000257109"/>
    </source>
</evidence>
<dbReference type="AlphaFoldDB" id="A0A371ENE4"/>
<evidence type="ECO:0000313" key="1">
    <source>
        <dbReference type="EMBL" id="RDX67582.1"/>
    </source>
</evidence>
<organism evidence="1 2">
    <name type="scientific">Mucuna pruriens</name>
    <name type="common">Velvet bean</name>
    <name type="synonym">Dolichos pruriens</name>
    <dbReference type="NCBI Taxonomy" id="157652"/>
    <lineage>
        <taxon>Eukaryota</taxon>
        <taxon>Viridiplantae</taxon>
        <taxon>Streptophyta</taxon>
        <taxon>Embryophyta</taxon>
        <taxon>Tracheophyta</taxon>
        <taxon>Spermatophyta</taxon>
        <taxon>Magnoliopsida</taxon>
        <taxon>eudicotyledons</taxon>
        <taxon>Gunneridae</taxon>
        <taxon>Pentapetalae</taxon>
        <taxon>rosids</taxon>
        <taxon>fabids</taxon>
        <taxon>Fabales</taxon>
        <taxon>Fabaceae</taxon>
        <taxon>Papilionoideae</taxon>
        <taxon>50 kb inversion clade</taxon>
        <taxon>NPAAA clade</taxon>
        <taxon>indigoferoid/millettioid clade</taxon>
        <taxon>Phaseoleae</taxon>
        <taxon>Mucuna</taxon>
    </lineage>
</organism>
<proteinExistence type="predicted"/>